<protein>
    <recommendedName>
        <fullName evidence="1">Methyltransferase type 11 domain-containing protein</fullName>
    </recommendedName>
</protein>
<dbReference type="SUPFAM" id="SSF53335">
    <property type="entry name" value="S-adenosyl-L-methionine-dependent methyltransferases"/>
    <property type="match status" value="1"/>
</dbReference>
<dbReference type="InterPro" id="IPR013216">
    <property type="entry name" value="Methyltransf_11"/>
</dbReference>
<dbReference type="EMBL" id="LAZR01014946">
    <property type="protein sequence ID" value="KKM15271.1"/>
    <property type="molecule type" value="Genomic_DNA"/>
</dbReference>
<evidence type="ECO:0000259" key="1">
    <source>
        <dbReference type="Pfam" id="PF08241"/>
    </source>
</evidence>
<feature type="non-terminal residue" evidence="2">
    <location>
        <position position="1"/>
    </location>
</feature>
<comment type="caution">
    <text evidence="2">The sequence shown here is derived from an EMBL/GenBank/DDBJ whole genome shotgun (WGS) entry which is preliminary data.</text>
</comment>
<name>A0A0F9HIP8_9ZZZZ</name>
<accession>A0A0F9HIP8</accession>
<evidence type="ECO:0000313" key="2">
    <source>
        <dbReference type="EMBL" id="KKM15271.1"/>
    </source>
</evidence>
<dbReference type="AlphaFoldDB" id="A0A0F9HIP8"/>
<sequence length="169" mass="20001">RAIERELPEINHIIDVGCGDLRIWGDRDCEDYVGIDIAMAVLQENKNKHPSWKFLCGGAEQLIPDLTRENVFCFNMVYHILSPQSLNRVVRNLCRYARKRIFVYTWIRNPFAPRVTDGKYQYYHPMGRLLPLFNREGFELTSVEFIEDPSALYIYEKQRMSPLEIFPRI</sequence>
<proteinExistence type="predicted"/>
<gene>
    <name evidence="2" type="ORF">LCGC14_1697800</name>
</gene>
<feature type="domain" description="Methyltransferase type 11" evidence="1">
    <location>
        <begin position="15"/>
        <end position="98"/>
    </location>
</feature>
<dbReference type="Pfam" id="PF08241">
    <property type="entry name" value="Methyltransf_11"/>
    <property type="match status" value="1"/>
</dbReference>
<reference evidence="2" key="1">
    <citation type="journal article" date="2015" name="Nature">
        <title>Complex archaea that bridge the gap between prokaryotes and eukaryotes.</title>
        <authorList>
            <person name="Spang A."/>
            <person name="Saw J.H."/>
            <person name="Jorgensen S.L."/>
            <person name="Zaremba-Niedzwiedzka K."/>
            <person name="Martijn J."/>
            <person name="Lind A.E."/>
            <person name="van Eijk R."/>
            <person name="Schleper C."/>
            <person name="Guy L."/>
            <person name="Ettema T.J."/>
        </authorList>
    </citation>
    <scope>NUCLEOTIDE SEQUENCE</scope>
</reference>
<dbReference type="Gene3D" id="3.40.50.150">
    <property type="entry name" value="Vaccinia Virus protein VP39"/>
    <property type="match status" value="1"/>
</dbReference>
<dbReference type="InterPro" id="IPR029063">
    <property type="entry name" value="SAM-dependent_MTases_sf"/>
</dbReference>
<organism evidence="2">
    <name type="scientific">marine sediment metagenome</name>
    <dbReference type="NCBI Taxonomy" id="412755"/>
    <lineage>
        <taxon>unclassified sequences</taxon>
        <taxon>metagenomes</taxon>
        <taxon>ecological metagenomes</taxon>
    </lineage>
</organism>